<dbReference type="RefSeq" id="WP_075005022.1">
    <property type="nucleotide sequence ID" value="NZ_FOAP01000001.1"/>
</dbReference>
<evidence type="ECO:0000313" key="2">
    <source>
        <dbReference type="EMBL" id="SEK54696.1"/>
    </source>
</evidence>
<accession>A0A1H7HWM4</accession>
<organism evidence="2 3">
    <name type="scientific">Stigmatella aurantiaca</name>
    <dbReference type="NCBI Taxonomy" id="41"/>
    <lineage>
        <taxon>Bacteria</taxon>
        <taxon>Pseudomonadati</taxon>
        <taxon>Myxococcota</taxon>
        <taxon>Myxococcia</taxon>
        <taxon>Myxococcales</taxon>
        <taxon>Cystobacterineae</taxon>
        <taxon>Archangiaceae</taxon>
        <taxon>Stigmatella</taxon>
    </lineage>
</organism>
<sequence length="429" mass="44885">MAWNRGQGFIGVGLLAGWLGAGCETSDMQRISGQETAPPGLAADDGLPGVGAADMPPVQADPGTQPEQPREDVSAQSGPGLSGCEAVPVIQPAALAAWKSMTRSTSTYGYCGDAAADGAGNILLTATPENYMSMSFAVQAPDGSSWDGAISNVNTMIASSQSQGFLGRSFHPLESTTWLTFIDSVNRRVIVHSEEPLGQPWGAVNPAGGLHEIHEDGTLKAYSGTGQLRWSTSLAPLLSGPVSALGVNTEGHTLVLSVEGTAMEGVWVDSSGQPGTPFLALTLENPAPFTRYGLAPLVQGGLVLSAENHSGRSWIAAFDSLQTSSGPIPGWLGAGDGRPFELLPGGKGYIRWERVNGSTSACQYEAQLTAPSGESCGTVRLPRMDTVDACGFISMGRDGTVVENLPPEEVPGDRPYQKCRARWWPALFR</sequence>
<dbReference type="AlphaFoldDB" id="A0A1H7HWM4"/>
<name>A0A1H7HWM4_STIAU</name>
<keyword evidence="3" id="KW-1185">Reference proteome</keyword>
<dbReference type="OrthoDB" id="5513805at2"/>
<evidence type="ECO:0000256" key="1">
    <source>
        <dbReference type="SAM" id="MobiDB-lite"/>
    </source>
</evidence>
<gene>
    <name evidence="2" type="ORF">SAMN05444354_101845</name>
</gene>
<evidence type="ECO:0000313" key="3">
    <source>
        <dbReference type="Proteomes" id="UP000182719"/>
    </source>
</evidence>
<dbReference type="EMBL" id="FOAP01000001">
    <property type="protein sequence ID" value="SEK54696.1"/>
    <property type="molecule type" value="Genomic_DNA"/>
</dbReference>
<protein>
    <submittedName>
        <fullName evidence="2">Uncharacterized protein</fullName>
    </submittedName>
</protein>
<dbReference type="Proteomes" id="UP000182719">
    <property type="component" value="Unassembled WGS sequence"/>
</dbReference>
<dbReference type="PROSITE" id="PS51257">
    <property type="entry name" value="PROKAR_LIPOPROTEIN"/>
    <property type="match status" value="1"/>
</dbReference>
<feature type="region of interest" description="Disordered" evidence="1">
    <location>
        <begin position="31"/>
        <end position="82"/>
    </location>
</feature>
<proteinExistence type="predicted"/>
<reference evidence="3" key="1">
    <citation type="submission" date="2016-10" db="EMBL/GenBank/DDBJ databases">
        <authorList>
            <person name="Varghese N."/>
            <person name="Submissions S."/>
        </authorList>
    </citation>
    <scope>NUCLEOTIDE SEQUENCE [LARGE SCALE GENOMIC DNA]</scope>
    <source>
        <strain evidence="3">DSM 17044</strain>
    </source>
</reference>